<evidence type="ECO:0000256" key="6">
    <source>
        <dbReference type="ARBA" id="ARBA00022741"/>
    </source>
</evidence>
<dbReference type="GO" id="GO:0003677">
    <property type="term" value="F:DNA binding"/>
    <property type="evidence" value="ECO:0007669"/>
    <property type="project" value="InterPro"/>
</dbReference>
<keyword evidence="9" id="KW-0460">Magnesium</keyword>
<reference evidence="15 16" key="1">
    <citation type="submission" date="2020-02" db="EMBL/GenBank/DDBJ databases">
        <title>Out from the shadows clarifying the taxonomy of the family Cryomorphaceae and related taxa by utilizing the GTDB taxonomic framework.</title>
        <authorList>
            <person name="Bowman J.P."/>
        </authorList>
    </citation>
    <scope>NUCLEOTIDE SEQUENCE [LARGE SCALE GENOMIC DNA]</scope>
    <source>
        <strain evidence="15 16">QSSC 1-22</strain>
    </source>
</reference>
<dbReference type="Gene3D" id="3.30.470.30">
    <property type="entry name" value="DNA ligase/mRNA capping enzyme"/>
    <property type="match status" value="1"/>
</dbReference>
<protein>
    <recommendedName>
        <fullName evidence="1">DNA ligase (ATP)</fullName>
        <ecNumber evidence="1">6.5.1.1</ecNumber>
    </recommendedName>
</protein>
<dbReference type="GO" id="GO:0046872">
    <property type="term" value="F:metal ion binding"/>
    <property type="evidence" value="ECO:0007669"/>
    <property type="project" value="UniProtKB-KW"/>
</dbReference>
<dbReference type="Gene3D" id="2.40.50.140">
    <property type="entry name" value="Nucleic acid-binding proteins"/>
    <property type="match status" value="1"/>
</dbReference>
<keyword evidence="3" id="KW-0132">Cell division</keyword>
<keyword evidence="10" id="KW-0233">DNA recombination</keyword>
<dbReference type="GO" id="GO:0003910">
    <property type="term" value="F:DNA ligase (ATP) activity"/>
    <property type="evidence" value="ECO:0007669"/>
    <property type="project" value="UniProtKB-EC"/>
</dbReference>
<evidence type="ECO:0000256" key="1">
    <source>
        <dbReference type="ARBA" id="ARBA00012727"/>
    </source>
</evidence>
<dbReference type="Gene3D" id="1.10.3260.10">
    <property type="entry name" value="DNA ligase, ATP-dependent, N-terminal domain"/>
    <property type="match status" value="1"/>
</dbReference>
<comment type="caution">
    <text evidence="15">The sequence shown here is derived from an EMBL/GenBank/DDBJ whole genome shotgun (WGS) entry which is preliminary data.</text>
</comment>
<evidence type="ECO:0000256" key="4">
    <source>
        <dbReference type="ARBA" id="ARBA00022705"/>
    </source>
</evidence>
<name>A0A7K3WTK7_9FLAO</name>
<dbReference type="InterPro" id="IPR012309">
    <property type="entry name" value="DNA_ligase_ATP-dep_C"/>
</dbReference>
<dbReference type="NCBIfam" id="TIGR04120">
    <property type="entry name" value="DNA_lig_bact"/>
    <property type="match status" value="1"/>
</dbReference>
<dbReference type="InterPro" id="IPR026333">
    <property type="entry name" value="ATP_dep_DNA_lig_pp_1105_fam"/>
</dbReference>
<keyword evidence="16" id="KW-1185">Reference proteome</keyword>
<sequence length="531" mass="60606">MKDFASLITALDSTTKTNEKLAAVVAYLNSASDSDKLWCVALLTGKRPRRPVKTSFLRVWSAELAELPLWLLEESYFVVGDLAETVTLILPPPAAANEKSLTERMQELGTLRQLEEAEVREYIVNAWMEMNSDERFVFNKLITGGFRIGVSQKLMVRALATHLGEDENKLAHRLMGNWKASETNFYDLLVSSDGNENLSRPYPFYLAYPLEEAPENLGNASDWQIEYKWDGIRGQLIKREGEVYVWSRGEELVTDQFPELVELGRALPKDCVIDGEITAYKDDAPLPFTFLQKRLGRKKVGKAILKESPVKLIAYDLLELEGRDLRETPMEERSELLHKLVAETVSDRVLLSEPFEMSTWKEAAAKRDVSRENFAEGLMLKRKSSVYKVGRKRGDWWKWKVDPLSIDAVMIYAMRGHGRRANLYTDYTFAVWDGPDLVPFAKAYSGLTDKEINKIDHFVKKNTIERFGPVRSVKADLVFEIGFEGIAPSSRHKSGIALRFPRILRQREDKKPEEANTLQDLQAILEQFTSV</sequence>
<accession>A0A7K3WTK7</accession>
<keyword evidence="8" id="KW-0067">ATP-binding</keyword>
<dbReference type="InterPro" id="IPR012310">
    <property type="entry name" value="DNA_ligase_ATP-dep_cent"/>
</dbReference>
<dbReference type="RefSeq" id="WP_163286199.1">
    <property type="nucleotide sequence ID" value="NZ_JAAGVY010000033.1"/>
</dbReference>
<dbReference type="InterPro" id="IPR036599">
    <property type="entry name" value="DNA_ligase_N_sf"/>
</dbReference>
<evidence type="ECO:0000256" key="8">
    <source>
        <dbReference type="ARBA" id="ARBA00022840"/>
    </source>
</evidence>
<dbReference type="GO" id="GO:0051301">
    <property type="term" value="P:cell division"/>
    <property type="evidence" value="ECO:0007669"/>
    <property type="project" value="UniProtKB-KW"/>
</dbReference>
<dbReference type="PROSITE" id="PS00697">
    <property type="entry name" value="DNA_LIGASE_A1"/>
    <property type="match status" value="1"/>
</dbReference>
<dbReference type="GO" id="GO:0005524">
    <property type="term" value="F:ATP binding"/>
    <property type="evidence" value="ECO:0007669"/>
    <property type="project" value="UniProtKB-KW"/>
</dbReference>
<keyword evidence="4" id="KW-0235">DNA replication</keyword>
<dbReference type="InterPro" id="IPR016059">
    <property type="entry name" value="DNA_ligase_ATP-dep_CS"/>
</dbReference>
<evidence type="ECO:0000259" key="14">
    <source>
        <dbReference type="PROSITE" id="PS50160"/>
    </source>
</evidence>
<dbReference type="InterPro" id="IPR012308">
    <property type="entry name" value="DNA_ligase_ATP-dep_N"/>
</dbReference>
<evidence type="ECO:0000256" key="11">
    <source>
        <dbReference type="ARBA" id="ARBA00023204"/>
    </source>
</evidence>
<keyword evidence="11" id="KW-0234">DNA repair</keyword>
<dbReference type="GO" id="GO:0006281">
    <property type="term" value="P:DNA repair"/>
    <property type="evidence" value="ECO:0007669"/>
    <property type="project" value="UniProtKB-KW"/>
</dbReference>
<dbReference type="PROSITE" id="PS50160">
    <property type="entry name" value="DNA_LIGASE_A3"/>
    <property type="match status" value="1"/>
</dbReference>
<keyword evidence="7" id="KW-0227">DNA damage</keyword>
<evidence type="ECO:0000256" key="12">
    <source>
        <dbReference type="ARBA" id="ARBA00023306"/>
    </source>
</evidence>
<dbReference type="NCBIfam" id="NF006701">
    <property type="entry name" value="PRK09247.1"/>
    <property type="match status" value="1"/>
</dbReference>
<dbReference type="InterPro" id="IPR012340">
    <property type="entry name" value="NA-bd_OB-fold"/>
</dbReference>
<dbReference type="Pfam" id="PF01068">
    <property type="entry name" value="DNA_ligase_A_M"/>
    <property type="match status" value="1"/>
</dbReference>
<evidence type="ECO:0000256" key="9">
    <source>
        <dbReference type="ARBA" id="ARBA00022842"/>
    </source>
</evidence>
<proteinExistence type="predicted"/>
<dbReference type="Pfam" id="PF04679">
    <property type="entry name" value="DNA_ligase_A_C"/>
    <property type="match status" value="1"/>
</dbReference>
<evidence type="ECO:0000256" key="13">
    <source>
        <dbReference type="ARBA" id="ARBA00034003"/>
    </source>
</evidence>
<evidence type="ECO:0000256" key="7">
    <source>
        <dbReference type="ARBA" id="ARBA00022763"/>
    </source>
</evidence>
<dbReference type="GO" id="GO:0006260">
    <property type="term" value="P:DNA replication"/>
    <property type="evidence" value="ECO:0007669"/>
    <property type="project" value="UniProtKB-KW"/>
</dbReference>
<keyword evidence="2 15" id="KW-0436">Ligase</keyword>
<dbReference type="EC" id="6.5.1.1" evidence="1"/>
<dbReference type="Pfam" id="PF04675">
    <property type="entry name" value="DNA_ligase_A_N"/>
    <property type="match status" value="1"/>
</dbReference>
<evidence type="ECO:0000256" key="2">
    <source>
        <dbReference type="ARBA" id="ARBA00022598"/>
    </source>
</evidence>
<feature type="domain" description="ATP-dependent DNA ligase family profile" evidence="14">
    <location>
        <begin position="303"/>
        <end position="433"/>
    </location>
</feature>
<dbReference type="CDD" id="cd07897">
    <property type="entry name" value="Adenylation_DNA_ligase_Bac1"/>
    <property type="match status" value="1"/>
</dbReference>
<keyword evidence="6" id="KW-0547">Nucleotide-binding</keyword>
<dbReference type="AlphaFoldDB" id="A0A7K3WTK7"/>
<comment type="catalytic activity">
    <reaction evidence="13">
        <text>ATP + (deoxyribonucleotide)n-3'-hydroxyl + 5'-phospho-(deoxyribonucleotide)m = (deoxyribonucleotide)n+m + AMP + diphosphate.</text>
        <dbReference type="EC" id="6.5.1.1"/>
    </reaction>
</comment>
<dbReference type="EMBL" id="JAAGVY010000033">
    <property type="protein sequence ID" value="NEN24806.1"/>
    <property type="molecule type" value="Genomic_DNA"/>
</dbReference>
<evidence type="ECO:0000313" key="15">
    <source>
        <dbReference type="EMBL" id="NEN24806.1"/>
    </source>
</evidence>
<dbReference type="PANTHER" id="PTHR45674:SF13">
    <property type="entry name" value="DNA LIGASE-RELATED"/>
    <property type="match status" value="1"/>
</dbReference>
<evidence type="ECO:0000256" key="3">
    <source>
        <dbReference type="ARBA" id="ARBA00022618"/>
    </source>
</evidence>
<gene>
    <name evidence="15" type="ORF">G3O08_14985</name>
</gene>
<evidence type="ECO:0000256" key="10">
    <source>
        <dbReference type="ARBA" id="ARBA00023172"/>
    </source>
</evidence>
<dbReference type="GO" id="GO:0006310">
    <property type="term" value="P:DNA recombination"/>
    <property type="evidence" value="ECO:0007669"/>
    <property type="project" value="UniProtKB-KW"/>
</dbReference>
<dbReference type="InterPro" id="IPR050191">
    <property type="entry name" value="ATP-dep_DNA_ligase"/>
</dbReference>
<keyword evidence="12" id="KW-0131">Cell cycle</keyword>
<dbReference type="SUPFAM" id="SSF50249">
    <property type="entry name" value="Nucleic acid-binding proteins"/>
    <property type="match status" value="1"/>
</dbReference>
<dbReference type="SUPFAM" id="SSF56091">
    <property type="entry name" value="DNA ligase/mRNA capping enzyme, catalytic domain"/>
    <property type="match status" value="1"/>
</dbReference>
<dbReference type="PANTHER" id="PTHR45674">
    <property type="entry name" value="DNA LIGASE 1/3 FAMILY MEMBER"/>
    <property type="match status" value="1"/>
</dbReference>
<dbReference type="Proteomes" id="UP000486602">
    <property type="component" value="Unassembled WGS sequence"/>
</dbReference>
<dbReference type="CDD" id="cd07972">
    <property type="entry name" value="OBF_DNA_ligase_Arch_LigB"/>
    <property type="match status" value="1"/>
</dbReference>
<evidence type="ECO:0000313" key="16">
    <source>
        <dbReference type="Proteomes" id="UP000486602"/>
    </source>
</evidence>
<organism evidence="15 16">
    <name type="scientific">Cryomorpha ignava</name>
    <dbReference type="NCBI Taxonomy" id="101383"/>
    <lineage>
        <taxon>Bacteria</taxon>
        <taxon>Pseudomonadati</taxon>
        <taxon>Bacteroidota</taxon>
        <taxon>Flavobacteriia</taxon>
        <taxon>Flavobacteriales</taxon>
        <taxon>Cryomorphaceae</taxon>
        <taxon>Cryomorpha</taxon>
    </lineage>
</organism>
<keyword evidence="5" id="KW-0479">Metal-binding</keyword>
<evidence type="ECO:0000256" key="5">
    <source>
        <dbReference type="ARBA" id="ARBA00022723"/>
    </source>
</evidence>